<evidence type="ECO:0000313" key="2">
    <source>
        <dbReference type="EMBL" id="RDW65545.1"/>
    </source>
</evidence>
<dbReference type="Pfam" id="PF20150">
    <property type="entry name" value="2EXR"/>
    <property type="match status" value="1"/>
</dbReference>
<gene>
    <name evidence="2" type="ORF">BP5796_10237</name>
</gene>
<organism evidence="2 3">
    <name type="scientific">Coleophoma crateriformis</name>
    <dbReference type="NCBI Taxonomy" id="565419"/>
    <lineage>
        <taxon>Eukaryota</taxon>
        <taxon>Fungi</taxon>
        <taxon>Dikarya</taxon>
        <taxon>Ascomycota</taxon>
        <taxon>Pezizomycotina</taxon>
        <taxon>Leotiomycetes</taxon>
        <taxon>Helotiales</taxon>
        <taxon>Dermateaceae</taxon>
        <taxon>Coleophoma</taxon>
    </lineage>
</organism>
<keyword evidence="3" id="KW-1185">Reference proteome</keyword>
<sequence length="292" mass="34473">MVHLDQTCMSVKAELLKIKEVQEKEKSQALGTAYRTANLRPAKSCLLLGHRDNPHNEFRGFDRLPYELREAVWEYALKDCEQRVFEVEWDDAFSRWIAPLRSRNKPHSFLSTTLESRTIYLRKCIRINVYAPAYSRRKFMRNNGGYFHPDTDVLYLSMANRPQQLQLTGKDMEKLAPGSDLEKIASLALSYRWTLKKHAVWGPLESFSNIENLDVVMHDHYHQGMYKVAEVSRGIIRLEEASGNEEFAESWDYQDLMEYEYAMTWWINVAITRRLCYIYRGDQKILEQRPFL</sequence>
<dbReference type="OrthoDB" id="3482613at2759"/>
<dbReference type="EMBL" id="PDLN01000015">
    <property type="protein sequence ID" value="RDW65545.1"/>
    <property type="molecule type" value="Genomic_DNA"/>
</dbReference>
<feature type="domain" description="2EXR" evidence="1">
    <location>
        <begin position="58"/>
        <end position="154"/>
    </location>
</feature>
<name>A0A3D8QUU6_9HELO</name>
<dbReference type="AlphaFoldDB" id="A0A3D8QUU6"/>
<reference evidence="2 3" key="1">
    <citation type="journal article" date="2018" name="IMA Fungus">
        <title>IMA Genome-F 9: Draft genome sequence of Annulohypoxylon stygium, Aspergillus mulundensis, Berkeleyomyces basicola (syn. Thielaviopsis basicola), Ceratocystis smalleyi, two Cercospora beticola strains, Coleophoma cylindrospora, Fusarium fracticaudum, Phialophora cf. hyalina, and Morchella septimelata.</title>
        <authorList>
            <person name="Wingfield B.D."/>
            <person name="Bills G.F."/>
            <person name="Dong Y."/>
            <person name="Huang W."/>
            <person name="Nel W.J."/>
            <person name="Swalarsk-Parry B.S."/>
            <person name="Vaghefi N."/>
            <person name="Wilken P.M."/>
            <person name="An Z."/>
            <person name="de Beer Z.W."/>
            <person name="De Vos L."/>
            <person name="Chen L."/>
            <person name="Duong T.A."/>
            <person name="Gao Y."/>
            <person name="Hammerbacher A."/>
            <person name="Kikkert J.R."/>
            <person name="Li Y."/>
            <person name="Li H."/>
            <person name="Li K."/>
            <person name="Li Q."/>
            <person name="Liu X."/>
            <person name="Ma X."/>
            <person name="Naidoo K."/>
            <person name="Pethybridge S.J."/>
            <person name="Sun J."/>
            <person name="Steenkamp E.T."/>
            <person name="van der Nest M.A."/>
            <person name="van Wyk S."/>
            <person name="Wingfield M.J."/>
            <person name="Xiong C."/>
            <person name="Yue Q."/>
            <person name="Zhang X."/>
        </authorList>
    </citation>
    <scope>NUCLEOTIDE SEQUENCE [LARGE SCALE GENOMIC DNA]</scope>
    <source>
        <strain evidence="2 3">BP5796</strain>
    </source>
</reference>
<proteinExistence type="predicted"/>
<dbReference type="PANTHER" id="PTHR35910">
    <property type="entry name" value="2EXR DOMAIN-CONTAINING PROTEIN"/>
    <property type="match status" value="1"/>
</dbReference>
<comment type="caution">
    <text evidence="2">The sequence shown here is derived from an EMBL/GenBank/DDBJ whole genome shotgun (WGS) entry which is preliminary data.</text>
</comment>
<evidence type="ECO:0000259" key="1">
    <source>
        <dbReference type="Pfam" id="PF20150"/>
    </source>
</evidence>
<dbReference type="PANTHER" id="PTHR35910:SF6">
    <property type="entry name" value="2EXR DOMAIN-CONTAINING PROTEIN"/>
    <property type="match status" value="1"/>
</dbReference>
<dbReference type="Proteomes" id="UP000256328">
    <property type="component" value="Unassembled WGS sequence"/>
</dbReference>
<accession>A0A3D8QUU6</accession>
<dbReference type="InterPro" id="IPR045518">
    <property type="entry name" value="2EXR"/>
</dbReference>
<protein>
    <recommendedName>
        <fullName evidence="1">2EXR domain-containing protein</fullName>
    </recommendedName>
</protein>
<evidence type="ECO:0000313" key="3">
    <source>
        <dbReference type="Proteomes" id="UP000256328"/>
    </source>
</evidence>